<evidence type="ECO:0000313" key="2">
    <source>
        <dbReference type="Proteomes" id="UP000095192"/>
    </source>
</evidence>
<organism evidence="1 2">
    <name type="scientific">Cyclospora cayetanensis</name>
    <dbReference type="NCBI Taxonomy" id="88456"/>
    <lineage>
        <taxon>Eukaryota</taxon>
        <taxon>Sar</taxon>
        <taxon>Alveolata</taxon>
        <taxon>Apicomplexa</taxon>
        <taxon>Conoidasida</taxon>
        <taxon>Coccidia</taxon>
        <taxon>Eucoccidiorida</taxon>
        <taxon>Eimeriorina</taxon>
        <taxon>Eimeriidae</taxon>
        <taxon>Cyclospora</taxon>
    </lineage>
</organism>
<dbReference type="InterPro" id="IPR036561">
    <property type="entry name" value="MAM33_sf"/>
</dbReference>
<comment type="caution">
    <text evidence="1">The sequence shown here is derived from an EMBL/GenBank/DDBJ whole genome shotgun (WGS) entry which is preliminary data.</text>
</comment>
<dbReference type="Proteomes" id="UP000095192">
    <property type="component" value="Unassembled WGS sequence"/>
</dbReference>
<name>A0A1D3D0Z5_9EIME</name>
<dbReference type="Pfam" id="PF02330">
    <property type="entry name" value="MAM33"/>
    <property type="match status" value="1"/>
</dbReference>
<protein>
    <submittedName>
        <fullName evidence="1">Mitochondrial glycoprotein</fullName>
    </submittedName>
</protein>
<dbReference type="FunCoup" id="A0A1D3D0Z5">
    <property type="interactions" value="102"/>
</dbReference>
<accession>A0A1D3D0Z5</accession>
<dbReference type="PANTHER" id="PTHR10826:SF1">
    <property type="entry name" value="COMPLEMENT COMPONENT 1 Q SUBCOMPONENT-BINDING PROTEIN, MITOCHONDRIAL"/>
    <property type="match status" value="1"/>
</dbReference>
<dbReference type="SUPFAM" id="SSF54529">
    <property type="entry name" value="Mitochondrial glycoprotein MAM33-like"/>
    <property type="match status" value="1"/>
</dbReference>
<reference evidence="1 2" key="1">
    <citation type="journal article" date="2016" name="BMC Genomics">
        <title>Comparative genomics reveals Cyclospora cayetanensis possesses coccidia-like metabolism and invasion components but unique surface antigens.</title>
        <authorList>
            <person name="Liu S."/>
            <person name="Wang L."/>
            <person name="Zheng H."/>
            <person name="Xu Z."/>
            <person name="Roellig D.M."/>
            <person name="Li N."/>
            <person name="Frace M.A."/>
            <person name="Tang K."/>
            <person name="Arrowood M.J."/>
            <person name="Moss D.M."/>
            <person name="Zhang L."/>
            <person name="Feng Y."/>
            <person name="Xiao L."/>
        </authorList>
    </citation>
    <scope>NUCLEOTIDE SEQUENCE [LARGE SCALE GENOMIC DNA]</scope>
    <source>
        <strain evidence="1 2">CHN_HEN01</strain>
    </source>
</reference>
<gene>
    <name evidence="1" type="ORF">cyc_08405</name>
</gene>
<dbReference type="InterPro" id="IPR003428">
    <property type="entry name" value="MAM33"/>
</dbReference>
<dbReference type="PANTHER" id="PTHR10826">
    <property type="entry name" value="COMPLEMENT COMPONENT 1"/>
    <property type="match status" value="1"/>
</dbReference>
<dbReference type="Gene3D" id="3.10.280.10">
    <property type="entry name" value="Mitochondrial glycoprotein"/>
    <property type="match status" value="1"/>
</dbReference>
<dbReference type="AlphaFoldDB" id="A0A1D3D0Z5"/>
<dbReference type="EMBL" id="JROU02001203">
    <property type="protein sequence ID" value="OEH77114.1"/>
    <property type="molecule type" value="Genomic_DNA"/>
</dbReference>
<dbReference type="InParanoid" id="A0A1D3D0Z5"/>
<dbReference type="GO" id="GO:0005759">
    <property type="term" value="C:mitochondrial matrix"/>
    <property type="evidence" value="ECO:0007669"/>
    <property type="project" value="InterPro"/>
</dbReference>
<proteinExistence type="predicted"/>
<evidence type="ECO:0000313" key="1">
    <source>
        <dbReference type="EMBL" id="OEH77114.1"/>
    </source>
</evidence>
<keyword evidence="2" id="KW-1185">Reference proteome</keyword>
<sequence>MSLAELPSLHGPFVWVAWRDLPFGDEEGRSLPLRADAADLQLHRTDKKRAAAARRKLAATADAATPHAEVAAAAAAFEGVSLAGVIQKEIAHEKSQYEADSQLKSFLESNKWQLEDKENDVLVTLTKEVDGRKVIVEFSCIQPSGGDEEETIPEASDFTVSVQNPQGSGLLFYCSTTNEDEAARFCIGQVRYFSDASSKDSLAEYPGPYFEDLDDSFQQGLDSWLSALGIDGELCDFIDRFAADKENREYIAWLNKLQGFISKA</sequence>
<dbReference type="VEuPathDB" id="ToxoDB:cyc_08405"/>
<dbReference type="VEuPathDB" id="ToxoDB:LOC34624141"/>